<comment type="caution">
    <text evidence="2">The sequence shown here is derived from an EMBL/GenBank/DDBJ whole genome shotgun (WGS) entry which is preliminary data.</text>
</comment>
<dbReference type="InterPro" id="IPR036629">
    <property type="entry name" value="YjbJ_sf"/>
</dbReference>
<dbReference type="SUPFAM" id="SSF69047">
    <property type="entry name" value="Hypothetical protein YjbJ"/>
    <property type="match status" value="1"/>
</dbReference>
<name>A0AAW1R2K6_9CHLO</name>
<keyword evidence="3" id="KW-1185">Reference proteome</keyword>
<protein>
    <recommendedName>
        <fullName evidence="4">CsbD-like domain-containing protein</fullName>
    </recommendedName>
</protein>
<dbReference type="PANTHER" id="PTHR40460">
    <property type="entry name" value="CHROMOSOME 1, WHOLE GENOME SHOTGUN SEQUENCE"/>
    <property type="match status" value="1"/>
</dbReference>
<reference evidence="2 3" key="1">
    <citation type="journal article" date="2024" name="Nat. Commun.">
        <title>Phylogenomics reveals the evolutionary origins of lichenization in chlorophyte algae.</title>
        <authorList>
            <person name="Puginier C."/>
            <person name="Libourel C."/>
            <person name="Otte J."/>
            <person name="Skaloud P."/>
            <person name="Haon M."/>
            <person name="Grisel S."/>
            <person name="Petersen M."/>
            <person name="Berrin J.G."/>
            <person name="Delaux P.M."/>
            <person name="Dal Grande F."/>
            <person name="Keller J."/>
        </authorList>
    </citation>
    <scope>NUCLEOTIDE SEQUENCE [LARGE SCALE GENOMIC DNA]</scope>
    <source>
        <strain evidence="2 3">SAG 245.80</strain>
    </source>
</reference>
<evidence type="ECO:0000313" key="3">
    <source>
        <dbReference type="Proteomes" id="UP001445335"/>
    </source>
</evidence>
<dbReference type="PANTHER" id="PTHR40460:SF1">
    <property type="entry name" value="CSBD-LIKE DOMAIN-CONTAINING PROTEIN"/>
    <property type="match status" value="1"/>
</dbReference>
<evidence type="ECO:0000313" key="2">
    <source>
        <dbReference type="EMBL" id="KAK9827661.1"/>
    </source>
</evidence>
<feature type="region of interest" description="Disordered" evidence="1">
    <location>
        <begin position="76"/>
        <end position="101"/>
    </location>
</feature>
<evidence type="ECO:0000256" key="1">
    <source>
        <dbReference type="SAM" id="MobiDB-lite"/>
    </source>
</evidence>
<accession>A0AAW1R2K6</accession>
<sequence length="101" mass="10112">MTGNGEPSKVGGKVDAAVGAVKENVGKAFGAHQMEGEGAAKRAHGNAEHGAAQAKGYTEGAGDSLMGGVKKQAGKLFGDDQMQGEGKARELKGDVKKSANS</sequence>
<organism evidence="2 3">
    <name type="scientific">Elliptochloris bilobata</name>
    <dbReference type="NCBI Taxonomy" id="381761"/>
    <lineage>
        <taxon>Eukaryota</taxon>
        <taxon>Viridiplantae</taxon>
        <taxon>Chlorophyta</taxon>
        <taxon>core chlorophytes</taxon>
        <taxon>Trebouxiophyceae</taxon>
        <taxon>Trebouxiophyceae incertae sedis</taxon>
        <taxon>Elliptochloris clade</taxon>
        <taxon>Elliptochloris</taxon>
    </lineage>
</organism>
<proteinExistence type="predicted"/>
<gene>
    <name evidence="2" type="ORF">WJX81_004600</name>
</gene>
<evidence type="ECO:0008006" key="4">
    <source>
        <dbReference type="Google" id="ProtNLM"/>
    </source>
</evidence>
<dbReference type="Proteomes" id="UP001445335">
    <property type="component" value="Unassembled WGS sequence"/>
</dbReference>
<feature type="compositionally biased region" description="Basic and acidic residues" evidence="1">
    <location>
        <begin position="86"/>
        <end position="101"/>
    </location>
</feature>
<dbReference type="EMBL" id="JALJOU010000056">
    <property type="protein sequence ID" value="KAK9827661.1"/>
    <property type="molecule type" value="Genomic_DNA"/>
</dbReference>
<dbReference type="AlphaFoldDB" id="A0AAW1R2K6"/>